<evidence type="ECO:0000313" key="9">
    <source>
        <dbReference type="Proteomes" id="UP000652761"/>
    </source>
</evidence>
<dbReference type="PANTHER" id="PTHR31490:SF1">
    <property type="entry name" value="ENDO-1,4-BETA-XYLANASE 1"/>
    <property type="match status" value="1"/>
</dbReference>
<gene>
    <name evidence="8" type="ORF">Taro_045330</name>
</gene>
<dbReference type="SUPFAM" id="SSF49785">
    <property type="entry name" value="Galactose-binding domain-like"/>
    <property type="match status" value="2"/>
</dbReference>
<dbReference type="InterPro" id="IPR001000">
    <property type="entry name" value="GH10_dom"/>
</dbReference>
<dbReference type="FunFam" id="3.20.20.80:FF:000104">
    <property type="entry name" value="Endo-1,4-beta-xylanase A"/>
    <property type="match status" value="1"/>
</dbReference>
<dbReference type="OrthoDB" id="3055998at2759"/>
<feature type="domain" description="GH10" evidence="7">
    <location>
        <begin position="390"/>
        <end position="685"/>
    </location>
</feature>
<evidence type="ECO:0000256" key="4">
    <source>
        <dbReference type="ARBA" id="ARBA00022801"/>
    </source>
</evidence>
<keyword evidence="2" id="KW-0858">Xylan degradation</keyword>
<protein>
    <recommendedName>
        <fullName evidence="7">GH10 domain-containing protein</fullName>
    </recommendedName>
</protein>
<evidence type="ECO:0000256" key="1">
    <source>
        <dbReference type="ARBA" id="ARBA00007495"/>
    </source>
</evidence>
<dbReference type="SUPFAM" id="SSF51445">
    <property type="entry name" value="(Trans)glycosidases"/>
    <property type="match status" value="1"/>
</dbReference>
<dbReference type="FunFam" id="2.60.120.260:FF:000103">
    <property type="entry name" value="Glycosyl hydrolase family 10 protein"/>
    <property type="match status" value="1"/>
</dbReference>
<evidence type="ECO:0000256" key="6">
    <source>
        <dbReference type="ARBA" id="ARBA00023326"/>
    </source>
</evidence>
<dbReference type="EMBL" id="NMUH01005307">
    <property type="protein sequence ID" value="MQM12413.1"/>
    <property type="molecule type" value="Genomic_DNA"/>
</dbReference>
<organism evidence="8 9">
    <name type="scientific">Colocasia esculenta</name>
    <name type="common">Wild taro</name>
    <name type="synonym">Arum esculentum</name>
    <dbReference type="NCBI Taxonomy" id="4460"/>
    <lineage>
        <taxon>Eukaryota</taxon>
        <taxon>Viridiplantae</taxon>
        <taxon>Streptophyta</taxon>
        <taxon>Embryophyta</taxon>
        <taxon>Tracheophyta</taxon>
        <taxon>Spermatophyta</taxon>
        <taxon>Magnoliopsida</taxon>
        <taxon>Liliopsida</taxon>
        <taxon>Araceae</taxon>
        <taxon>Aroideae</taxon>
        <taxon>Colocasieae</taxon>
        <taxon>Colocasia</taxon>
    </lineage>
</organism>
<dbReference type="InterPro" id="IPR008979">
    <property type="entry name" value="Galactose-bd-like_sf"/>
</dbReference>
<dbReference type="PANTHER" id="PTHR31490">
    <property type="entry name" value="GLYCOSYL HYDROLASE"/>
    <property type="match status" value="1"/>
</dbReference>
<dbReference type="GO" id="GO:0045493">
    <property type="term" value="P:xylan catabolic process"/>
    <property type="evidence" value="ECO:0007669"/>
    <property type="project" value="UniProtKB-KW"/>
</dbReference>
<evidence type="ECO:0000313" key="8">
    <source>
        <dbReference type="EMBL" id="MQM12413.1"/>
    </source>
</evidence>
<reference evidence="8" key="1">
    <citation type="submission" date="2017-07" db="EMBL/GenBank/DDBJ databases">
        <title>Taro Niue Genome Assembly and Annotation.</title>
        <authorList>
            <person name="Atibalentja N."/>
            <person name="Keating K."/>
            <person name="Fields C.J."/>
        </authorList>
    </citation>
    <scope>NUCLEOTIDE SEQUENCE</scope>
    <source>
        <strain evidence="8">Niue_2</strain>
        <tissue evidence="8">Leaf</tissue>
    </source>
</reference>
<dbReference type="GO" id="GO:0031176">
    <property type="term" value="F:endo-1,4-beta-xylanase activity"/>
    <property type="evidence" value="ECO:0007669"/>
    <property type="project" value="UniProtKB-ARBA"/>
</dbReference>
<evidence type="ECO:0000256" key="3">
    <source>
        <dbReference type="ARBA" id="ARBA00022737"/>
    </source>
</evidence>
<accession>A0A843WLQ8</accession>
<keyword evidence="3" id="KW-0677">Repeat</keyword>
<dbReference type="Gene3D" id="2.60.120.260">
    <property type="entry name" value="Galactose-binding domain-like"/>
    <property type="match status" value="2"/>
</dbReference>
<keyword evidence="4" id="KW-0378">Hydrolase</keyword>
<keyword evidence="6" id="KW-0624">Polysaccharide degradation</keyword>
<dbReference type="AlphaFoldDB" id="A0A843WLQ8"/>
<name>A0A843WLQ8_COLES</name>
<sequence>MADTQIPSADALEETKTSCTVDEEENIIQNPHFEDGLTNWSARGCKIALHDSMGDGKVIPLSGKVFASATERTQSWHGIQQEITGRVQRKLAYDVTALVRIFGSSSVNNANVQATLWVQSPNGRERYIVISNMQASDKDWVQLQGKFLLNAIPSRVVIYLEGPAPGIDILVNSVVVKHAEKLPPSPQPDFKNVVFGVNIVKNSNLSDGLNEWFPLGPCTLKAEDGSPLVLPPMAKDSLGPHEPLSGRYILVTNRSQTWMGPAQTITDRLLLNVTYQVSAWVRVGSGGSGPQNINVALGVDSQWINGGQVQANDDSRWHEIGGSFRIEKQPSKVLVYIQGPSPGVDLMVAGLQIFPVDRNARFKRLKKQTDKLRKRDVVLKYAGPSAGSVAGTFVKVRQIKNSFPFGSCINRSDIDNEDIVDFFVKNFNWAVFGNELKWYWTEPQKGNFNYTDADELLDLCNKNGFDVRGHCIFWEVVGAVQSWVQSLSKDELMTAVQSRVTDLLTRYKGKFRHYDVNNEMLHGSFYEDRLGKDIRSYMFKTAHQLDPSSTLFVNDYHVEDGDDPKASPEVYIQHITGLQQQGAPVGGIGVQGHIACPVGPIVCSALDKLGTLGLPVWFTEVDVSAVNEYVRADDLEVMLREVYAHPAVEGVMFWGFWELFMSRPNAFLVDAEGSINEAGKRYLALKQEWLSHAHGRVDDKGEFKFRGFHGTYTVEVINLPKKTSQTFVVEKGDSPLEITINL</sequence>
<keyword evidence="5" id="KW-0119">Carbohydrate metabolism</keyword>
<dbReference type="SMART" id="SM00633">
    <property type="entry name" value="Glyco_10"/>
    <property type="match status" value="1"/>
</dbReference>
<dbReference type="InterPro" id="IPR003305">
    <property type="entry name" value="CenC_carb-bd"/>
</dbReference>
<evidence type="ECO:0000256" key="5">
    <source>
        <dbReference type="ARBA" id="ARBA00023277"/>
    </source>
</evidence>
<evidence type="ECO:0000259" key="7">
    <source>
        <dbReference type="PROSITE" id="PS51760"/>
    </source>
</evidence>
<evidence type="ECO:0000256" key="2">
    <source>
        <dbReference type="ARBA" id="ARBA00022651"/>
    </source>
</evidence>
<dbReference type="InterPro" id="IPR017853">
    <property type="entry name" value="GH"/>
</dbReference>
<proteinExistence type="inferred from homology"/>
<comment type="similarity">
    <text evidence="1">Belongs to the glycosyl hydrolase 10 (cellulase F) family.</text>
</comment>
<comment type="caution">
    <text evidence="8">The sequence shown here is derived from an EMBL/GenBank/DDBJ whole genome shotgun (WGS) entry which is preliminary data.</text>
</comment>
<dbReference type="PROSITE" id="PS51760">
    <property type="entry name" value="GH10_2"/>
    <property type="match status" value="1"/>
</dbReference>
<dbReference type="Pfam" id="PF02018">
    <property type="entry name" value="CBM_4_9"/>
    <property type="match status" value="2"/>
</dbReference>
<dbReference type="InterPro" id="IPR044846">
    <property type="entry name" value="GH10"/>
</dbReference>
<dbReference type="Pfam" id="PF00331">
    <property type="entry name" value="Glyco_hydro_10"/>
    <property type="match status" value="1"/>
</dbReference>
<dbReference type="Gene3D" id="3.20.20.80">
    <property type="entry name" value="Glycosidases"/>
    <property type="match status" value="1"/>
</dbReference>
<keyword evidence="9" id="KW-1185">Reference proteome</keyword>
<dbReference type="Proteomes" id="UP000652761">
    <property type="component" value="Unassembled WGS sequence"/>
</dbReference>